<sequence>MTSADGTVIAYDRRGEGPAVVLVQGAFADRRHPLMTAIADGLARWFTVCSYDRRGRGDSGDTAPYAVEREIEDLAAVSGAATAAAERAVHDLTDDLTGGSAGRSASGPADGSGGGPVSGAAGGSVMVFGGSSGVALALEAAAVNPAIAKLAVWEPPYHVDDGAPALPLDFARQLGALVEAGRRGEAVERFMVEAAEVAPADVAAMRSHPFWTQTEAMARTLVYEAAVLGPGNALPAGRLSGIRRPTLVLNGALSPRWMANAGLAVAEVIPGAVRRVLEGQAHNVAPEALVPEVLEFFVAA</sequence>
<accession>A0ABP4RIB4</accession>
<dbReference type="Gene3D" id="3.40.50.1820">
    <property type="entry name" value="alpha/beta hydrolase"/>
    <property type="match status" value="1"/>
</dbReference>
<comment type="caution">
    <text evidence="2">The sequence shown here is derived from an EMBL/GenBank/DDBJ whole genome shotgun (WGS) entry which is preliminary data.</text>
</comment>
<keyword evidence="3" id="KW-1185">Reference proteome</keyword>
<name>A0ABP4RIB4_9ACTN</name>
<evidence type="ECO:0000313" key="3">
    <source>
        <dbReference type="Proteomes" id="UP001500064"/>
    </source>
</evidence>
<dbReference type="EMBL" id="BAAAMU010000049">
    <property type="protein sequence ID" value="GAA1654030.1"/>
    <property type="molecule type" value="Genomic_DNA"/>
</dbReference>
<dbReference type="InterPro" id="IPR029058">
    <property type="entry name" value="AB_hydrolase_fold"/>
</dbReference>
<keyword evidence="2" id="KW-0378">Hydrolase</keyword>
<reference evidence="3" key="1">
    <citation type="journal article" date="2019" name="Int. J. Syst. Evol. Microbiol.">
        <title>The Global Catalogue of Microorganisms (GCM) 10K type strain sequencing project: providing services to taxonomists for standard genome sequencing and annotation.</title>
        <authorList>
            <consortium name="The Broad Institute Genomics Platform"/>
            <consortium name="The Broad Institute Genome Sequencing Center for Infectious Disease"/>
            <person name="Wu L."/>
            <person name="Ma J."/>
        </authorList>
    </citation>
    <scope>NUCLEOTIDE SEQUENCE [LARGE SCALE GENOMIC DNA]</scope>
    <source>
        <strain evidence="3">JCM 13929</strain>
    </source>
</reference>
<evidence type="ECO:0000256" key="1">
    <source>
        <dbReference type="SAM" id="MobiDB-lite"/>
    </source>
</evidence>
<evidence type="ECO:0000313" key="2">
    <source>
        <dbReference type="EMBL" id="GAA1654030.1"/>
    </source>
</evidence>
<gene>
    <name evidence="2" type="ORF">GCM10009733_059220</name>
</gene>
<dbReference type="GO" id="GO:0016787">
    <property type="term" value="F:hydrolase activity"/>
    <property type="evidence" value="ECO:0007669"/>
    <property type="project" value="UniProtKB-KW"/>
</dbReference>
<organism evidence="2 3">
    <name type="scientific">Nonomuraea maheshkhaliensis</name>
    <dbReference type="NCBI Taxonomy" id="419590"/>
    <lineage>
        <taxon>Bacteria</taxon>
        <taxon>Bacillati</taxon>
        <taxon>Actinomycetota</taxon>
        <taxon>Actinomycetes</taxon>
        <taxon>Streptosporangiales</taxon>
        <taxon>Streptosporangiaceae</taxon>
        <taxon>Nonomuraea</taxon>
    </lineage>
</organism>
<dbReference type="SUPFAM" id="SSF53474">
    <property type="entry name" value="alpha/beta-Hydrolases"/>
    <property type="match status" value="1"/>
</dbReference>
<dbReference type="Proteomes" id="UP001500064">
    <property type="component" value="Unassembled WGS sequence"/>
</dbReference>
<proteinExistence type="predicted"/>
<feature type="region of interest" description="Disordered" evidence="1">
    <location>
        <begin position="94"/>
        <end position="116"/>
    </location>
</feature>
<protein>
    <submittedName>
        <fullName evidence="2">Alpha/beta hydrolase</fullName>
    </submittedName>
</protein>